<dbReference type="InterPro" id="IPR026139">
    <property type="entry name" value="GOLM1/CASC4"/>
</dbReference>
<feature type="compositionally biased region" description="Basic and acidic residues" evidence="9">
    <location>
        <begin position="215"/>
        <end position="224"/>
    </location>
</feature>
<feature type="region of interest" description="Disordered" evidence="9">
    <location>
        <begin position="215"/>
        <end position="308"/>
    </location>
</feature>
<evidence type="ECO:0000313" key="11">
    <source>
        <dbReference type="Ensembl" id="ENSPKIP00000005686.1"/>
    </source>
</evidence>
<reference evidence="11" key="2">
    <citation type="submission" date="2025-09" db="UniProtKB">
        <authorList>
            <consortium name="Ensembl"/>
        </authorList>
    </citation>
    <scope>IDENTIFICATION</scope>
</reference>
<dbReference type="GO" id="GO:0016020">
    <property type="term" value="C:membrane"/>
    <property type="evidence" value="ECO:0007669"/>
    <property type="project" value="UniProtKB-SubCell"/>
</dbReference>
<comment type="similarity">
    <text evidence="2">Belongs to the GOLM family.</text>
</comment>
<name>A0A3B3QJU9_9TELE</name>
<keyword evidence="12" id="KW-1185">Reference proteome</keyword>
<organism evidence="11 12">
    <name type="scientific">Paramormyrops kingsleyae</name>
    <dbReference type="NCBI Taxonomy" id="1676925"/>
    <lineage>
        <taxon>Eukaryota</taxon>
        <taxon>Metazoa</taxon>
        <taxon>Chordata</taxon>
        <taxon>Craniata</taxon>
        <taxon>Vertebrata</taxon>
        <taxon>Euteleostomi</taxon>
        <taxon>Actinopterygii</taxon>
        <taxon>Neopterygii</taxon>
        <taxon>Teleostei</taxon>
        <taxon>Osteoglossocephala</taxon>
        <taxon>Osteoglossomorpha</taxon>
        <taxon>Osteoglossiformes</taxon>
        <taxon>Mormyridae</taxon>
        <taxon>Paramormyrops</taxon>
    </lineage>
</organism>
<evidence type="ECO:0000256" key="7">
    <source>
        <dbReference type="ARBA" id="ARBA00023136"/>
    </source>
</evidence>
<evidence type="ECO:0000256" key="8">
    <source>
        <dbReference type="SAM" id="Coils"/>
    </source>
</evidence>
<dbReference type="Proteomes" id="UP000261540">
    <property type="component" value="Unplaced"/>
</dbReference>
<evidence type="ECO:0000256" key="9">
    <source>
        <dbReference type="SAM" id="MobiDB-lite"/>
    </source>
</evidence>
<dbReference type="PANTHER" id="PTHR15896">
    <property type="entry name" value="GOLGI PHOSPHOPROTEIN 2/GP73-RELATED"/>
    <property type="match status" value="1"/>
</dbReference>
<feature type="region of interest" description="Disordered" evidence="9">
    <location>
        <begin position="340"/>
        <end position="359"/>
    </location>
</feature>
<dbReference type="PANTHER" id="PTHR15896:SF8">
    <property type="entry name" value="GOLGI MEMBRANE PROTEIN 1"/>
    <property type="match status" value="1"/>
</dbReference>
<dbReference type="STRING" id="1676925.ENSPKIP00000005686"/>
<accession>A0A3B3QJU9</accession>
<feature type="transmembrane region" description="Helical" evidence="10">
    <location>
        <begin position="16"/>
        <end position="34"/>
    </location>
</feature>
<keyword evidence="5 10" id="KW-1133">Transmembrane helix</keyword>
<evidence type="ECO:0000256" key="6">
    <source>
        <dbReference type="ARBA" id="ARBA00023054"/>
    </source>
</evidence>
<evidence type="ECO:0000256" key="5">
    <source>
        <dbReference type="ARBA" id="ARBA00022989"/>
    </source>
</evidence>
<feature type="coiled-coil region" evidence="8">
    <location>
        <begin position="117"/>
        <end position="151"/>
    </location>
</feature>
<keyword evidence="6 8" id="KW-0175">Coiled coil</keyword>
<evidence type="ECO:0000256" key="4">
    <source>
        <dbReference type="ARBA" id="ARBA00022968"/>
    </source>
</evidence>
<evidence type="ECO:0000313" key="12">
    <source>
        <dbReference type="Proteomes" id="UP000261540"/>
    </source>
</evidence>
<feature type="compositionally biased region" description="Basic and acidic residues" evidence="9">
    <location>
        <begin position="271"/>
        <end position="281"/>
    </location>
</feature>
<dbReference type="GeneTree" id="ENSGT00530000063675"/>
<evidence type="ECO:0000256" key="1">
    <source>
        <dbReference type="ARBA" id="ARBA00004606"/>
    </source>
</evidence>
<dbReference type="GO" id="GO:0005794">
    <property type="term" value="C:Golgi apparatus"/>
    <property type="evidence" value="ECO:0007669"/>
    <property type="project" value="TreeGrafter"/>
</dbReference>
<protein>
    <submittedName>
        <fullName evidence="11">Golgi membrane protein 1</fullName>
    </submittedName>
</protein>
<reference evidence="11" key="1">
    <citation type="submission" date="2025-08" db="UniProtKB">
        <authorList>
            <consortium name="Ensembl"/>
        </authorList>
    </citation>
    <scope>IDENTIFICATION</scope>
</reference>
<evidence type="ECO:0000256" key="3">
    <source>
        <dbReference type="ARBA" id="ARBA00022692"/>
    </source>
</evidence>
<dbReference type="AlphaFoldDB" id="A0A3B3QJU9"/>
<feature type="compositionally biased region" description="Polar residues" evidence="9">
    <location>
        <begin position="225"/>
        <end position="240"/>
    </location>
</feature>
<evidence type="ECO:0000256" key="10">
    <source>
        <dbReference type="SAM" id="Phobius"/>
    </source>
</evidence>
<keyword evidence="3 10" id="KW-0812">Transmembrane</keyword>
<feature type="region of interest" description="Disordered" evidence="9">
    <location>
        <begin position="371"/>
        <end position="394"/>
    </location>
</feature>
<keyword evidence="7 10" id="KW-0472">Membrane</keyword>
<feature type="compositionally biased region" description="Basic and acidic residues" evidence="9">
    <location>
        <begin position="245"/>
        <end position="261"/>
    </location>
</feature>
<feature type="coiled-coil region" evidence="8">
    <location>
        <begin position="53"/>
        <end position="87"/>
    </location>
</feature>
<comment type="subcellular location">
    <subcellularLocation>
        <location evidence="1">Membrane</location>
        <topology evidence="1">Single-pass type II membrane protein</topology>
    </subcellularLocation>
</comment>
<feature type="compositionally biased region" description="Basic and acidic residues" evidence="9">
    <location>
        <begin position="289"/>
        <end position="302"/>
    </location>
</feature>
<feature type="region of interest" description="Disordered" evidence="9">
    <location>
        <begin position="180"/>
        <end position="200"/>
    </location>
</feature>
<dbReference type="PRINTS" id="PR02084">
    <property type="entry name" value="GOLM1CASC4"/>
</dbReference>
<proteinExistence type="inferred from homology"/>
<keyword evidence="4" id="KW-0735">Signal-anchor</keyword>
<feature type="compositionally biased region" description="Acidic residues" evidence="9">
    <location>
        <begin position="371"/>
        <end position="381"/>
    </location>
</feature>
<evidence type="ECO:0000256" key="2">
    <source>
        <dbReference type="ARBA" id="ARBA00007474"/>
    </source>
</evidence>
<sequence>MGALGNSRRGGRSPPLLIGAFITCIIVLGFNYWLSNSRNQELQTKLYELQAKARHMSVELGAVEQKKKEFQEELQRQNELIGHIEAQHINRLEVATAAWRQEKEDLLFNISSSAKTIQSQKSEYNTLTENLEKLQKEFQDCQRNKSTMDKKLSDDLTQCKSRLEEECVAKEVPARPEAVEAVKETPAPQGHLQASPGFTKAKMIKGAQQGLVERTGQDDLKKQSIQEQTDVQVSKQTKPNPTELDADHVVDHDASQSEKDTITYNKPAPARPEDKAKDRTPQENVVGVELEKKDPKTNDTETNKPQVLDVHTADLTSDAVENGRMNKEDDGIYYEVDPSAGMRDMDAQLPGNTGKEPGRLEHEMDEMLAEYDGNDDNEGEFEADKQAELSEVNG</sequence>
<dbReference type="Ensembl" id="ENSPKIT00000029694.1">
    <property type="protein sequence ID" value="ENSPKIP00000005686.1"/>
    <property type="gene ID" value="ENSPKIG00000022264.1"/>
</dbReference>
<dbReference type="OrthoDB" id="9947543at2759"/>